<dbReference type="InterPro" id="IPR043129">
    <property type="entry name" value="ATPase_NBD"/>
</dbReference>
<feature type="domain" description="HTH marR-type" evidence="2">
    <location>
        <begin position="11"/>
        <end position="59"/>
    </location>
</feature>
<dbReference type="AlphaFoldDB" id="U1RAY9"/>
<dbReference type="Proteomes" id="UP000016519">
    <property type="component" value="Unassembled WGS sequence"/>
</dbReference>
<dbReference type="SUPFAM" id="SSF46785">
    <property type="entry name" value="Winged helix' DNA-binding domain"/>
    <property type="match status" value="1"/>
</dbReference>
<evidence type="ECO:0000313" key="4">
    <source>
        <dbReference type="Proteomes" id="UP000016519"/>
    </source>
</evidence>
<evidence type="ECO:0000256" key="1">
    <source>
        <dbReference type="ARBA" id="ARBA00006479"/>
    </source>
</evidence>
<dbReference type="SUPFAM" id="SSF53067">
    <property type="entry name" value="Actin-like ATPase domain"/>
    <property type="match status" value="2"/>
</dbReference>
<protein>
    <recommendedName>
        <fullName evidence="2">HTH marR-type domain-containing protein</fullName>
    </recommendedName>
</protein>
<dbReference type="InterPro" id="IPR036390">
    <property type="entry name" value="WH_DNA-bd_sf"/>
</dbReference>
<organism evidence="3 4">
    <name type="scientific">Alloscardovia omnicolens F0580</name>
    <dbReference type="NCBI Taxonomy" id="1321816"/>
    <lineage>
        <taxon>Bacteria</taxon>
        <taxon>Bacillati</taxon>
        <taxon>Actinomycetota</taxon>
        <taxon>Actinomycetes</taxon>
        <taxon>Bifidobacteriales</taxon>
        <taxon>Bifidobacteriaceae</taxon>
        <taxon>Alloscardovia</taxon>
    </lineage>
</organism>
<gene>
    <name evidence="3" type="ORF">HMPREF9244_00942</name>
</gene>
<comment type="similarity">
    <text evidence="1">Belongs to the ROK (NagC/XylR) family.</text>
</comment>
<accession>U1RAY9</accession>
<dbReference type="PANTHER" id="PTHR18964:SF110">
    <property type="entry name" value="TRANSCRIPTIONAL REGULATOR, XYLR-RELATED"/>
    <property type="match status" value="1"/>
</dbReference>
<dbReference type="PANTHER" id="PTHR18964">
    <property type="entry name" value="ROK (REPRESSOR, ORF, KINASE) FAMILY"/>
    <property type="match status" value="1"/>
</dbReference>
<dbReference type="Gene3D" id="3.30.420.40">
    <property type="match status" value="2"/>
</dbReference>
<dbReference type="Gene3D" id="1.10.10.10">
    <property type="entry name" value="Winged helix-like DNA-binding domain superfamily/Winged helix DNA-binding domain"/>
    <property type="match status" value="1"/>
</dbReference>
<dbReference type="HOGENOM" id="CLU_653211_0_0_11"/>
<dbReference type="InterPro" id="IPR000600">
    <property type="entry name" value="ROK"/>
</dbReference>
<dbReference type="InterPro" id="IPR000835">
    <property type="entry name" value="HTH_MarR-typ"/>
</dbReference>
<sequence length="420" mass="45053">MNAQRLNSKRLSHTEHAVLRTIITHEGISRAHLAEKLNISMPTIASALKRLHELRYVTQSHGVFNSTGGRRPDAYAFAYSRCICVGVLVRKGTAHFVSTDLRGDVGSRQSVSLDSFGASDFYDGLALAIESFIESSQIDTRHLRGIGVTVASHAALDEASEARLRRTIESRLSYPVRIMREPFALAAAETLFNPGITDAACLYLNATMSSAFIRGGRYMRSAVFAEHTRLYPAVSAVSSVSVASSVSVTSSVSVASSAEPRQRCECGQYGCAQLYCSSQALLSASGIRDAHVREFIDHVRDGDYTHAKVLSNYMDSLALLIHNIQMIVNVPVILGGEVARYLDSSDLSDIRARVRALAPKMLASSAGAADAVGMGVTGAASVSSVSGTRMVIKSQCTPEQAIIGAAYVLAQDYLDSLLAV</sequence>
<evidence type="ECO:0000259" key="2">
    <source>
        <dbReference type="Pfam" id="PF12802"/>
    </source>
</evidence>
<comment type="caution">
    <text evidence="3">The sequence shown here is derived from an EMBL/GenBank/DDBJ whole genome shotgun (WGS) entry which is preliminary data.</text>
</comment>
<dbReference type="GO" id="GO:0003700">
    <property type="term" value="F:DNA-binding transcription factor activity"/>
    <property type="evidence" value="ECO:0007669"/>
    <property type="project" value="InterPro"/>
</dbReference>
<dbReference type="Pfam" id="PF00480">
    <property type="entry name" value="ROK"/>
    <property type="match status" value="1"/>
</dbReference>
<dbReference type="PATRIC" id="fig|1321816.3.peg.833"/>
<proteinExistence type="inferred from homology"/>
<keyword evidence="4" id="KW-1185">Reference proteome</keyword>
<reference evidence="3 4" key="1">
    <citation type="submission" date="2013-08" db="EMBL/GenBank/DDBJ databases">
        <authorList>
            <person name="Weinstock G."/>
            <person name="Sodergren E."/>
            <person name="Wylie T."/>
            <person name="Fulton L."/>
            <person name="Fulton R."/>
            <person name="Fronick C."/>
            <person name="O'Laughlin M."/>
            <person name="Godfrey J."/>
            <person name="Miner T."/>
            <person name="Herter B."/>
            <person name="Appelbaum E."/>
            <person name="Cordes M."/>
            <person name="Lek S."/>
            <person name="Wollam A."/>
            <person name="Pepin K.H."/>
            <person name="Palsikar V.B."/>
            <person name="Mitreva M."/>
            <person name="Wilson R.K."/>
        </authorList>
    </citation>
    <scope>NUCLEOTIDE SEQUENCE [LARGE SCALE GENOMIC DNA]</scope>
    <source>
        <strain evidence="3 4">F0580</strain>
    </source>
</reference>
<dbReference type="RefSeq" id="WP_021618071.1">
    <property type="nucleotide sequence ID" value="NZ_KE952644.1"/>
</dbReference>
<name>U1RAY9_9BIFI</name>
<evidence type="ECO:0000313" key="3">
    <source>
        <dbReference type="EMBL" id="ERH30744.1"/>
    </source>
</evidence>
<dbReference type="EMBL" id="AWSI01000024">
    <property type="protein sequence ID" value="ERH30744.1"/>
    <property type="molecule type" value="Genomic_DNA"/>
</dbReference>
<dbReference type="Pfam" id="PF12802">
    <property type="entry name" value="MarR_2"/>
    <property type="match status" value="1"/>
</dbReference>
<dbReference type="InterPro" id="IPR036388">
    <property type="entry name" value="WH-like_DNA-bd_sf"/>
</dbReference>